<dbReference type="Pfam" id="PF12833">
    <property type="entry name" value="HTH_18"/>
    <property type="match status" value="1"/>
</dbReference>
<dbReference type="SUPFAM" id="SSF46689">
    <property type="entry name" value="Homeodomain-like"/>
    <property type="match status" value="2"/>
</dbReference>
<dbReference type="SMART" id="SM00342">
    <property type="entry name" value="HTH_ARAC"/>
    <property type="match status" value="1"/>
</dbReference>
<dbReference type="GO" id="GO:0003700">
    <property type="term" value="F:DNA-binding transcription factor activity"/>
    <property type="evidence" value="ECO:0007669"/>
    <property type="project" value="InterPro"/>
</dbReference>
<reference evidence="4 5" key="1">
    <citation type="submission" date="2018-10" db="EMBL/GenBank/DDBJ databases">
        <title>Sinomicrobium pectinilyticum sp. nov., a pectinase-producing bacterium isolated from alkaline and saline soil, and emended description of the genus Sinomicrobium.</title>
        <authorList>
            <person name="Cheng B."/>
            <person name="Li C."/>
            <person name="Lai Q."/>
            <person name="Du M."/>
            <person name="Shao Z."/>
            <person name="Xu P."/>
            <person name="Yang C."/>
        </authorList>
    </citation>
    <scope>NUCLEOTIDE SEQUENCE [LARGE SCALE GENOMIC DNA]</scope>
    <source>
        <strain evidence="4 5">5DNS001</strain>
    </source>
</reference>
<dbReference type="Gene3D" id="1.10.10.60">
    <property type="entry name" value="Homeodomain-like"/>
    <property type="match status" value="2"/>
</dbReference>
<name>A0A3N0EA03_SINP1</name>
<dbReference type="InterPro" id="IPR018060">
    <property type="entry name" value="HTH_AraC"/>
</dbReference>
<dbReference type="PROSITE" id="PS01124">
    <property type="entry name" value="HTH_ARAC_FAMILY_2"/>
    <property type="match status" value="1"/>
</dbReference>
<dbReference type="AlphaFoldDB" id="A0A3N0EA03"/>
<evidence type="ECO:0000256" key="1">
    <source>
        <dbReference type="ARBA" id="ARBA00023015"/>
    </source>
</evidence>
<keyword evidence="1" id="KW-0805">Transcription regulation</keyword>
<dbReference type="InterPro" id="IPR002818">
    <property type="entry name" value="DJ-1/PfpI"/>
</dbReference>
<proteinExistence type="predicted"/>
<feature type="domain" description="HTH araC/xylS-type" evidence="3">
    <location>
        <begin position="218"/>
        <end position="316"/>
    </location>
</feature>
<dbReference type="RefSeq" id="WP_123216519.1">
    <property type="nucleotide sequence ID" value="NZ_RJTM01000094.1"/>
</dbReference>
<dbReference type="InterPro" id="IPR009057">
    <property type="entry name" value="Homeodomain-like_sf"/>
</dbReference>
<dbReference type="InterPro" id="IPR052158">
    <property type="entry name" value="INH-QAR"/>
</dbReference>
<accession>A0A3N0EA03</accession>
<dbReference type="OrthoDB" id="9803764at2"/>
<evidence type="ECO:0000313" key="4">
    <source>
        <dbReference type="EMBL" id="RNL84672.1"/>
    </source>
</evidence>
<organism evidence="4 5">
    <name type="scientific">Sinomicrobium pectinilyticum</name>
    <dbReference type="NCBI Taxonomy" id="1084421"/>
    <lineage>
        <taxon>Bacteria</taxon>
        <taxon>Pseudomonadati</taxon>
        <taxon>Bacteroidota</taxon>
        <taxon>Flavobacteriia</taxon>
        <taxon>Flavobacteriales</taxon>
        <taxon>Flavobacteriaceae</taxon>
        <taxon>Sinomicrobium</taxon>
    </lineage>
</organism>
<dbReference type="InterPro" id="IPR029062">
    <property type="entry name" value="Class_I_gatase-like"/>
</dbReference>
<dbReference type="PANTHER" id="PTHR43130">
    <property type="entry name" value="ARAC-FAMILY TRANSCRIPTIONAL REGULATOR"/>
    <property type="match status" value="1"/>
</dbReference>
<keyword evidence="2" id="KW-0804">Transcription</keyword>
<evidence type="ECO:0000259" key="3">
    <source>
        <dbReference type="PROSITE" id="PS01124"/>
    </source>
</evidence>
<protein>
    <submittedName>
        <fullName evidence="4">Helix-turn-helix domain-containing protein</fullName>
    </submittedName>
</protein>
<dbReference type="EMBL" id="RJTM01000094">
    <property type="protein sequence ID" value="RNL84672.1"/>
    <property type="molecule type" value="Genomic_DNA"/>
</dbReference>
<evidence type="ECO:0000256" key="2">
    <source>
        <dbReference type="ARBA" id="ARBA00023163"/>
    </source>
</evidence>
<evidence type="ECO:0000313" key="5">
    <source>
        <dbReference type="Proteomes" id="UP000267469"/>
    </source>
</evidence>
<gene>
    <name evidence="4" type="ORF">ED312_13365</name>
</gene>
<keyword evidence="5" id="KW-1185">Reference proteome</keyword>
<sequence>MELSILLTSHHRLLSVAAMLDVFQSVNRYFTEAGAPPFFDIQLLYGADERYKDRYSEFTTRPVTEVECTDLVLIPAFASEDIRTLIGENREIIRWLHEQHRQGVEIASFCTGAFLLGASGLLNGKKATTHINATTAFANSFPNVLLQAREILTEDGGIYTSGGATNSFHLMLHLIKKYCGVETAIYISKMFAIDMDREQQACYGTFTPNRNHGDELVKGIEQYIHEMYPEIQTIEEIVNEVPASRRNMVRRFKKATGVTPIVYLQKIRLEAAKKMLEQTNKSIMEIMLDVGYRDEKSFRKLFKRNTGTTPVAYREKFKGVVLNA</sequence>
<dbReference type="GO" id="GO:0043565">
    <property type="term" value="F:sequence-specific DNA binding"/>
    <property type="evidence" value="ECO:0007669"/>
    <property type="project" value="InterPro"/>
</dbReference>
<comment type="caution">
    <text evidence="4">The sequence shown here is derived from an EMBL/GenBank/DDBJ whole genome shotgun (WGS) entry which is preliminary data.</text>
</comment>
<dbReference type="PANTHER" id="PTHR43130:SF3">
    <property type="entry name" value="HTH-TYPE TRANSCRIPTIONAL REGULATOR RV1931C"/>
    <property type="match status" value="1"/>
</dbReference>
<dbReference type="Gene3D" id="3.40.50.880">
    <property type="match status" value="1"/>
</dbReference>
<dbReference type="Proteomes" id="UP000267469">
    <property type="component" value="Unassembled WGS sequence"/>
</dbReference>
<dbReference type="SUPFAM" id="SSF52317">
    <property type="entry name" value="Class I glutamine amidotransferase-like"/>
    <property type="match status" value="1"/>
</dbReference>
<dbReference type="Pfam" id="PF01965">
    <property type="entry name" value="DJ-1_PfpI"/>
    <property type="match status" value="1"/>
</dbReference>